<accession>A0ABP8JHN0</accession>
<dbReference type="PRINTS" id="PR00081">
    <property type="entry name" value="GDHRDH"/>
</dbReference>
<dbReference type="InterPro" id="IPR020904">
    <property type="entry name" value="Sc_DH/Rdtase_CS"/>
</dbReference>
<evidence type="ECO:0000313" key="4">
    <source>
        <dbReference type="Proteomes" id="UP001500642"/>
    </source>
</evidence>
<dbReference type="Pfam" id="PF13561">
    <property type="entry name" value="adh_short_C2"/>
    <property type="match status" value="1"/>
</dbReference>
<name>A0ABP8JHN0_9MICO</name>
<dbReference type="RefSeq" id="WP_295688575.1">
    <property type="nucleotide sequence ID" value="NZ_BAABGL010000012.1"/>
</dbReference>
<gene>
    <name evidence="3" type="ORF">GCM10023167_17980</name>
</gene>
<proteinExistence type="inferred from homology"/>
<dbReference type="PANTHER" id="PTHR24321">
    <property type="entry name" value="DEHYDROGENASES, SHORT CHAIN"/>
    <property type="match status" value="1"/>
</dbReference>
<dbReference type="PROSITE" id="PS00061">
    <property type="entry name" value="ADH_SHORT"/>
    <property type="match status" value="1"/>
</dbReference>
<organism evidence="3 4">
    <name type="scientific">Brevibacterium pityocampae</name>
    <dbReference type="NCBI Taxonomy" id="506594"/>
    <lineage>
        <taxon>Bacteria</taxon>
        <taxon>Bacillati</taxon>
        <taxon>Actinomycetota</taxon>
        <taxon>Actinomycetes</taxon>
        <taxon>Micrococcales</taxon>
        <taxon>Brevibacteriaceae</taxon>
        <taxon>Brevibacterium</taxon>
    </lineage>
</organism>
<dbReference type="InterPro" id="IPR002347">
    <property type="entry name" value="SDR_fam"/>
</dbReference>
<dbReference type="InterPro" id="IPR036291">
    <property type="entry name" value="NAD(P)-bd_dom_sf"/>
</dbReference>
<dbReference type="Gene3D" id="3.40.50.720">
    <property type="entry name" value="NAD(P)-binding Rossmann-like Domain"/>
    <property type="match status" value="1"/>
</dbReference>
<protein>
    <submittedName>
        <fullName evidence="3">SDR family NAD(P)-dependent oxidoreductase</fullName>
    </submittedName>
</protein>
<dbReference type="CDD" id="cd05233">
    <property type="entry name" value="SDR_c"/>
    <property type="match status" value="1"/>
</dbReference>
<dbReference type="PANTHER" id="PTHR24321:SF8">
    <property type="entry name" value="ESTRADIOL 17-BETA-DEHYDROGENASE 8-RELATED"/>
    <property type="match status" value="1"/>
</dbReference>
<evidence type="ECO:0000313" key="3">
    <source>
        <dbReference type="EMBL" id="GAA4390993.1"/>
    </source>
</evidence>
<reference evidence="4" key="1">
    <citation type="journal article" date="2019" name="Int. J. Syst. Evol. Microbiol.">
        <title>The Global Catalogue of Microorganisms (GCM) 10K type strain sequencing project: providing services to taxonomists for standard genome sequencing and annotation.</title>
        <authorList>
            <consortium name="The Broad Institute Genomics Platform"/>
            <consortium name="The Broad Institute Genome Sequencing Center for Infectious Disease"/>
            <person name="Wu L."/>
            <person name="Ma J."/>
        </authorList>
    </citation>
    <scope>NUCLEOTIDE SEQUENCE [LARGE SCALE GENOMIC DNA]</scope>
    <source>
        <strain evidence="4">JCM 17808</strain>
    </source>
</reference>
<evidence type="ECO:0000256" key="2">
    <source>
        <dbReference type="ARBA" id="ARBA00023002"/>
    </source>
</evidence>
<comment type="similarity">
    <text evidence="1">Belongs to the short-chain dehydrogenases/reductases (SDR) family.</text>
</comment>
<keyword evidence="4" id="KW-1185">Reference proteome</keyword>
<sequence length="256" mass="25743">MTTTDMTGHTIVVTGAGSGIGRATTQLLASRGAHVVVADIAESAHETVELVTGAGGEATAVVADISDEQAAADLIALAAERGDRLGLVNNAGIMDAFAGAAHVDTAQWDRILRVNLTAPMYLIRAAIPVMLERGGGAIVNVGSSASLRGGAAGAAYTSSKHGLIGLTLNTAYTYGKQSIRCNAACPGGVETNIMSGTDMSAMNPEHGLAAITPVHQSAIRNAKPEELAQVIAFLASDAASDVNGAVIPVDAGWSAG</sequence>
<dbReference type="SUPFAM" id="SSF51735">
    <property type="entry name" value="NAD(P)-binding Rossmann-fold domains"/>
    <property type="match status" value="1"/>
</dbReference>
<dbReference type="EMBL" id="BAABGL010000012">
    <property type="protein sequence ID" value="GAA4390993.1"/>
    <property type="molecule type" value="Genomic_DNA"/>
</dbReference>
<keyword evidence="2" id="KW-0560">Oxidoreductase</keyword>
<dbReference type="Proteomes" id="UP001500642">
    <property type="component" value="Unassembled WGS sequence"/>
</dbReference>
<dbReference type="PRINTS" id="PR00080">
    <property type="entry name" value="SDRFAMILY"/>
</dbReference>
<comment type="caution">
    <text evidence="3">The sequence shown here is derived from an EMBL/GenBank/DDBJ whole genome shotgun (WGS) entry which is preliminary data.</text>
</comment>
<evidence type="ECO:0000256" key="1">
    <source>
        <dbReference type="ARBA" id="ARBA00006484"/>
    </source>
</evidence>